<feature type="domain" description="GH18" evidence="14">
    <location>
        <begin position="83"/>
        <end position="444"/>
    </location>
</feature>
<evidence type="ECO:0000256" key="12">
    <source>
        <dbReference type="RuleBase" id="RU000489"/>
    </source>
</evidence>
<dbReference type="Gene3D" id="3.20.20.80">
    <property type="entry name" value="Glycosidases"/>
    <property type="match status" value="1"/>
</dbReference>
<dbReference type="GO" id="GO:0000272">
    <property type="term" value="P:polysaccharide catabolic process"/>
    <property type="evidence" value="ECO:0007669"/>
    <property type="project" value="UniProtKB-KW"/>
</dbReference>
<keyword evidence="10 12" id="KW-0326">Glycosidase</keyword>
<organism evidence="15 16">
    <name type="scientific">Colletotrichum sojae</name>
    <dbReference type="NCBI Taxonomy" id="2175907"/>
    <lineage>
        <taxon>Eukaryota</taxon>
        <taxon>Fungi</taxon>
        <taxon>Dikarya</taxon>
        <taxon>Ascomycota</taxon>
        <taxon>Pezizomycotina</taxon>
        <taxon>Sordariomycetes</taxon>
        <taxon>Hypocreomycetidae</taxon>
        <taxon>Glomerellales</taxon>
        <taxon>Glomerellaceae</taxon>
        <taxon>Colletotrichum</taxon>
        <taxon>Colletotrichum orchidearum species complex</taxon>
    </lineage>
</organism>
<dbReference type="SMART" id="SM00636">
    <property type="entry name" value="Glyco_18"/>
    <property type="match status" value="1"/>
</dbReference>
<dbReference type="GO" id="GO:0006032">
    <property type="term" value="P:chitin catabolic process"/>
    <property type="evidence" value="ECO:0007669"/>
    <property type="project" value="UniProtKB-KW"/>
</dbReference>
<dbReference type="Gene3D" id="3.10.50.10">
    <property type="match status" value="1"/>
</dbReference>
<evidence type="ECO:0000256" key="5">
    <source>
        <dbReference type="ARBA" id="ARBA00022525"/>
    </source>
</evidence>
<keyword evidence="11" id="KW-0624">Polysaccharide degradation</keyword>
<dbReference type="PROSITE" id="PS01095">
    <property type="entry name" value="GH18_1"/>
    <property type="match status" value="1"/>
</dbReference>
<dbReference type="SUPFAM" id="SSF51445">
    <property type="entry name" value="(Trans)glycosidases"/>
    <property type="match status" value="1"/>
</dbReference>
<dbReference type="InterPro" id="IPR017853">
    <property type="entry name" value="GH"/>
</dbReference>
<dbReference type="CDD" id="cd06548">
    <property type="entry name" value="GH18_chitinase"/>
    <property type="match status" value="1"/>
</dbReference>
<protein>
    <recommendedName>
        <fullName evidence="4">chitinase</fullName>
        <ecNumber evidence="4">3.2.1.14</ecNumber>
    </recommendedName>
</protein>
<comment type="caution">
    <text evidence="15">The sequence shown here is derived from an EMBL/GenBank/DDBJ whole genome shotgun (WGS) entry which is preliminary data.</text>
</comment>
<evidence type="ECO:0000256" key="11">
    <source>
        <dbReference type="ARBA" id="ARBA00023326"/>
    </source>
</evidence>
<evidence type="ECO:0000256" key="6">
    <source>
        <dbReference type="ARBA" id="ARBA00022729"/>
    </source>
</evidence>
<evidence type="ECO:0000256" key="4">
    <source>
        <dbReference type="ARBA" id="ARBA00012729"/>
    </source>
</evidence>
<dbReference type="Pfam" id="PF00704">
    <property type="entry name" value="Glyco_hydro_18"/>
    <property type="match status" value="1"/>
</dbReference>
<dbReference type="GO" id="GO:0005576">
    <property type="term" value="C:extracellular region"/>
    <property type="evidence" value="ECO:0007669"/>
    <property type="project" value="UniProtKB-SubCell"/>
</dbReference>
<accession>A0A8H6J7U0</accession>
<keyword evidence="16" id="KW-1185">Reference proteome</keyword>
<dbReference type="GO" id="GO:0008843">
    <property type="term" value="F:endochitinase activity"/>
    <property type="evidence" value="ECO:0007669"/>
    <property type="project" value="UniProtKB-EC"/>
</dbReference>
<dbReference type="AlphaFoldDB" id="A0A8H6J7U0"/>
<keyword evidence="8" id="KW-0146">Chitin degradation</keyword>
<dbReference type="InterPro" id="IPR001579">
    <property type="entry name" value="Glyco_hydro_18_chit_AS"/>
</dbReference>
<dbReference type="PANTHER" id="PTHR11177:SF384">
    <property type="entry name" value="CHITINASE"/>
    <property type="match status" value="1"/>
</dbReference>
<evidence type="ECO:0000256" key="3">
    <source>
        <dbReference type="ARBA" id="ARBA00008682"/>
    </source>
</evidence>
<name>A0A8H6J7U0_9PEZI</name>
<dbReference type="FunFam" id="3.20.20.80:FF:000075">
    <property type="entry name" value="Sporulation-specific chitinase"/>
    <property type="match status" value="1"/>
</dbReference>
<dbReference type="InterPro" id="IPR001223">
    <property type="entry name" value="Glyco_hydro18_cat"/>
</dbReference>
<evidence type="ECO:0000256" key="1">
    <source>
        <dbReference type="ARBA" id="ARBA00000822"/>
    </source>
</evidence>
<keyword evidence="9" id="KW-0119">Carbohydrate metabolism</keyword>
<feature type="region of interest" description="Disordered" evidence="13">
    <location>
        <begin position="39"/>
        <end position="77"/>
    </location>
</feature>
<comment type="catalytic activity">
    <reaction evidence="1">
        <text>Random endo-hydrolysis of N-acetyl-beta-D-glucosaminide (1-&gt;4)-beta-linkages in chitin and chitodextrins.</text>
        <dbReference type="EC" id="3.2.1.14"/>
    </reaction>
</comment>
<evidence type="ECO:0000256" key="10">
    <source>
        <dbReference type="ARBA" id="ARBA00023295"/>
    </source>
</evidence>
<sequence>MAFAAWAAAVPVINPNSPREQQDGCSSQIQTVTTVTTTTLTLGQRPSSPPTAVSSGRPSAVSSPTAQASLLSPPGANPPTTGYRNVVYYTNWAIYKANYPPSNLPAEKITHLLYAFAGISLDGEVESLDTYADVEKAFEGDQWSTDHVRGVVKQVYALKKQHRNLKVMLSIGGWSQRERFAPAAATEAGRRRFATSAVKLMGDWGMDGLDVDWEYPENPQQAADFVALLRACREELNRYASETAPGHHFPLAAASPAGPKHYQMMDLRGMDQYLDFWNLMAYDYAGSWDDVTGHQSNLFPDASNPRSTQFSTKAALDHYLSQDIRADKIVMGLPLYGRSFTNTDGMGKPYNGQSEGSIEKGVWHYKALPLPGAVEVFDRNIGALYSYNSDTRELVTYDNVESVNLKLDYMKSRGLGGAMFWEAAGDRSGEGSLVGAAVSNMGVLESTENWLSYPQSQYENIRNNLS</sequence>
<dbReference type="Proteomes" id="UP000652219">
    <property type="component" value="Unassembled WGS sequence"/>
</dbReference>
<evidence type="ECO:0000256" key="13">
    <source>
        <dbReference type="SAM" id="MobiDB-lite"/>
    </source>
</evidence>
<dbReference type="EC" id="3.2.1.14" evidence="4"/>
<keyword evidence="7 12" id="KW-0378">Hydrolase</keyword>
<dbReference type="InterPro" id="IPR050314">
    <property type="entry name" value="Glycosyl_Hydrlase_18"/>
</dbReference>
<dbReference type="InterPro" id="IPR029070">
    <property type="entry name" value="Chitinase_insertion_sf"/>
</dbReference>
<evidence type="ECO:0000259" key="14">
    <source>
        <dbReference type="PROSITE" id="PS51910"/>
    </source>
</evidence>
<proteinExistence type="inferred from homology"/>
<dbReference type="PANTHER" id="PTHR11177">
    <property type="entry name" value="CHITINASE"/>
    <property type="match status" value="1"/>
</dbReference>
<dbReference type="PROSITE" id="PS51910">
    <property type="entry name" value="GH18_2"/>
    <property type="match status" value="1"/>
</dbReference>
<dbReference type="InterPro" id="IPR011583">
    <property type="entry name" value="Chitinase_II/V-like_cat"/>
</dbReference>
<evidence type="ECO:0000256" key="8">
    <source>
        <dbReference type="ARBA" id="ARBA00023024"/>
    </source>
</evidence>
<dbReference type="SUPFAM" id="SSF54556">
    <property type="entry name" value="Chitinase insertion domain"/>
    <property type="match status" value="1"/>
</dbReference>
<dbReference type="GO" id="GO:0008061">
    <property type="term" value="F:chitin binding"/>
    <property type="evidence" value="ECO:0007669"/>
    <property type="project" value="InterPro"/>
</dbReference>
<dbReference type="FunFam" id="3.10.50.10:FF:000005">
    <property type="entry name" value="Endochitinase B1"/>
    <property type="match status" value="1"/>
</dbReference>
<reference evidence="15 16" key="1">
    <citation type="journal article" date="2020" name="Phytopathology">
        <title>Genome Sequence Resources of Colletotrichum truncatum, C. plurivorum, C. musicola, and C. sojae: Four Species Pathogenic to Soybean (Glycine max).</title>
        <authorList>
            <person name="Rogerio F."/>
            <person name="Boufleur T.R."/>
            <person name="Ciampi-Guillardi M."/>
            <person name="Sukno S.A."/>
            <person name="Thon M.R."/>
            <person name="Massola Junior N.S."/>
            <person name="Baroncelli R."/>
        </authorList>
    </citation>
    <scope>NUCLEOTIDE SEQUENCE [LARGE SCALE GENOMIC DNA]</scope>
    <source>
        <strain evidence="15 16">LFN0009</strain>
    </source>
</reference>
<evidence type="ECO:0000313" key="15">
    <source>
        <dbReference type="EMBL" id="KAF6808139.1"/>
    </source>
</evidence>
<keyword evidence="6" id="KW-0732">Signal</keyword>
<evidence type="ECO:0000256" key="2">
    <source>
        <dbReference type="ARBA" id="ARBA00004613"/>
    </source>
</evidence>
<comment type="similarity">
    <text evidence="3">Belongs to the glycosyl hydrolase 18 family. Chitinase class V subfamily.</text>
</comment>
<comment type="subcellular location">
    <subcellularLocation>
        <location evidence="2">Secreted</location>
    </subcellularLocation>
</comment>
<feature type="compositionally biased region" description="Polar residues" evidence="13">
    <location>
        <begin position="44"/>
        <end position="70"/>
    </location>
</feature>
<gene>
    <name evidence="15" type="ORF">CSOJ01_07745</name>
</gene>
<evidence type="ECO:0000256" key="9">
    <source>
        <dbReference type="ARBA" id="ARBA00023277"/>
    </source>
</evidence>
<dbReference type="EMBL" id="WIGN01000123">
    <property type="protein sequence ID" value="KAF6808139.1"/>
    <property type="molecule type" value="Genomic_DNA"/>
</dbReference>
<keyword evidence="5" id="KW-0964">Secreted</keyword>
<evidence type="ECO:0000256" key="7">
    <source>
        <dbReference type="ARBA" id="ARBA00022801"/>
    </source>
</evidence>
<evidence type="ECO:0000313" key="16">
    <source>
        <dbReference type="Proteomes" id="UP000652219"/>
    </source>
</evidence>